<protein>
    <recommendedName>
        <fullName evidence="1">SiaC family regulatory phosphoprotein domain-containing protein</fullName>
    </recommendedName>
</protein>
<feature type="domain" description="SiaC family regulatory phosphoprotein" evidence="1">
    <location>
        <begin position="7"/>
        <end position="124"/>
    </location>
</feature>
<accession>D5BTS6</accession>
<dbReference type="KEGG" id="apb:SAR116_1430"/>
<dbReference type="OrthoDB" id="5297629at2"/>
<dbReference type="EMBL" id="CP001751">
    <property type="protein sequence ID" value="ADE39673.1"/>
    <property type="molecule type" value="Genomic_DNA"/>
</dbReference>
<dbReference type="HOGENOM" id="CLU_129198_0_0_5"/>
<evidence type="ECO:0000313" key="3">
    <source>
        <dbReference type="Proteomes" id="UP000007460"/>
    </source>
</evidence>
<dbReference type="eggNOG" id="ENOG50312WH">
    <property type="taxonomic scope" value="Bacteria"/>
</dbReference>
<organism evidence="2 3">
    <name type="scientific">Puniceispirillum marinum (strain IMCC1322)</name>
    <dbReference type="NCBI Taxonomy" id="488538"/>
    <lineage>
        <taxon>Bacteria</taxon>
        <taxon>Pseudomonadati</taxon>
        <taxon>Pseudomonadota</taxon>
        <taxon>Alphaproteobacteria</taxon>
        <taxon>Candidatus Puniceispirillales</taxon>
        <taxon>Candidatus Puniceispirillaceae</taxon>
        <taxon>Candidatus Puniceispirillum</taxon>
    </lineage>
</organism>
<dbReference type="STRING" id="488538.SAR116_1430"/>
<evidence type="ECO:0000259" key="1">
    <source>
        <dbReference type="Pfam" id="PF09345"/>
    </source>
</evidence>
<sequence>MTNLNIVATSRTPKITFKTKAGTLLIEGESYPEDVTGFYDPVFAAVNDYLKSPDAKLDVDIKLIYFNSSSARALMELLDMMDAAGAEGARVSIRWYCDGDDDITREFAEDISADIEHISIDIFELTRDD</sequence>
<proteinExistence type="predicted"/>
<dbReference type="RefSeq" id="WP_013046300.1">
    <property type="nucleotide sequence ID" value="NC_014010.1"/>
</dbReference>
<dbReference type="Proteomes" id="UP000007460">
    <property type="component" value="Chromosome"/>
</dbReference>
<evidence type="ECO:0000313" key="2">
    <source>
        <dbReference type="EMBL" id="ADE39673.1"/>
    </source>
</evidence>
<dbReference type="InterPro" id="IPR018530">
    <property type="entry name" value="SiaC"/>
</dbReference>
<name>D5BTS6_PUNMI</name>
<dbReference type="AlphaFoldDB" id="D5BTS6"/>
<dbReference type="Pfam" id="PF09345">
    <property type="entry name" value="SiaC"/>
    <property type="match status" value="1"/>
</dbReference>
<keyword evidence="3" id="KW-1185">Reference proteome</keyword>
<gene>
    <name evidence="2" type="ordered locus">SAR116_1430</name>
</gene>
<reference evidence="2 3" key="1">
    <citation type="journal article" date="2010" name="J. Bacteriol.">
        <title>Complete genome sequence of "Candidatus Puniceispirillum marinum" IMCC1322, a representative of the SAR116 clade in the Alphaproteobacteria.</title>
        <authorList>
            <person name="Oh H.M."/>
            <person name="Kwon K.K."/>
            <person name="Kang I."/>
            <person name="Kang S.G."/>
            <person name="Lee J.H."/>
            <person name="Kim S.J."/>
            <person name="Cho J.C."/>
        </authorList>
    </citation>
    <scope>NUCLEOTIDE SEQUENCE [LARGE SCALE GENOMIC DNA]</scope>
    <source>
        <strain evidence="2 3">IMCC1322</strain>
    </source>
</reference>